<dbReference type="Pfam" id="PF12787">
    <property type="entry name" value="EcsC"/>
    <property type="match status" value="1"/>
</dbReference>
<protein>
    <submittedName>
        <fullName evidence="1">EcsC family protein</fullName>
    </submittedName>
</protein>
<dbReference type="Proteomes" id="UP001596142">
    <property type="component" value="Unassembled WGS sequence"/>
</dbReference>
<evidence type="ECO:0000313" key="2">
    <source>
        <dbReference type="Proteomes" id="UP001596142"/>
    </source>
</evidence>
<evidence type="ECO:0000313" key="1">
    <source>
        <dbReference type="EMBL" id="MFC5713555.1"/>
    </source>
</evidence>
<keyword evidence="2" id="KW-1185">Reference proteome</keyword>
<dbReference type="EMBL" id="JBHSOZ010000005">
    <property type="protein sequence ID" value="MFC5713555.1"/>
    <property type="molecule type" value="Genomic_DNA"/>
</dbReference>
<dbReference type="PANTHER" id="PTHR41260:SF1">
    <property type="entry name" value="PROTEIN ECSC"/>
    <property type="match status" value="1"/>
</dbReference>
<gene>
    <name evidence="1" type="ORF">ACFPU1_12250</name>
</gene>
<accession>A0ABW0YQC1</accession>
<reference evidence="2" key="1">
    <citation type="journal article" date="2019" name="Int. J. Syst. Evol. Microbiol.">
        <title>The Global Catalogue of Microorganisms (GCM) 10K type strain sequencing project: providing services to taxonomists for standard genome sequencing and annotation.</title>
        <authorList>
            <consortium name="The Broad Institute Genomics Platform"/>
            <consortium name="The Broad Institute Genome Sequencing Center for Infectious Disease"/>
            <person name="Wu L."/>
            <person name="Ma J."/>
        </authorList>
    </citation>
    <scope>NUCLEOTIDE SEQUENCE [LARGE SCALE GENOMIC DNA]</scope>
    <source>
        <strain evidence="2">CECT 7184</strain>
    </source>
</reference>
<organism evidence="1 2">
    <name type="scientific">Thalassorhabdus alkalitolerans</name>
    <dbReference type="NCBI Taxonomy" id="2282697"/>
    <lineage>
        <taxon>Bacteria</taxon>
        <taxon>Bacillati</taxon>
        <taxon>Bacillota</taxon>
        <taxon>Bacilli</taxon>
        <taxon>Bacillales</taxon>
        <taxon>Bacillaceae</taxon>
        <taxon>Thalassorhabdus</taxon>
    </lineage>
</organism>
<name>A0ABW0YQC1_9BACI</name>
<proteinExistence type="predicted"/>
<sequence>MTAYKYEQRAHDELESWLRKVKKPSSMSKKLTKTMQTKMNSYIPKKVHDSIGEAVRHVVNTALAGTEYGKKQEVILHASLEERERKLEETIAAYRRTAAAEGAGTGAGGILLGMADFPLLLGIKMRFLFSAAAIYGFDTSDYRERLYILHLFQTAFSSERKRLEVVDRLENWGEYIKDKPKELSLNDEVNWTEFQLEYRDFIDLPKTLQLIPGFGAIVGAAANYHFLDVLAETAKNGYRLRLLTEKEDPHK</sequence>
<dbReference type="InterPro" id="IPR024787">
    <property type="entry name" value="EcsC"/>
</dbReference>
<dbReference type="PANTHER" id="PTHR41260">
    <property type="entry name" value="PROTEIN ECSC"/>
    <property type="match status" value="1"/>
</dbReference>
<dbReference type="RefSeq" id="WP_385941486.1">
    <property type="nucleotide sequence ID" value="NZ_JBHSOZ010000005.1"/>
</dbReference>
<comment type="caution">
    <text evidence="1">The sequence shown here is derived from an EMBL/GenBank/DDBJ whole genome shotgun (WGS) entry which is preliminary data.</text>
</comment>